<evidence type="ECO:0000313" key="2">
    <source>
        <dbReference type="EMBL" id="KAK3232902.1"/>
    </source>
</evidence>
<name>A0AAE0BBR6_9CHLO</name>
<dbReference type="Proteomes" id="UP001190700">
    <property type="component" value="Unassembled WGS sequence"/>
</dbReference>
<dbReference type="AlphaFoldDB" id="A0AAE0BBR6"/>
<keyword evidence="3" id="KW-1185">Reference proteome</keyword>
<comment type="caution">
    <text evidence="2">The sequence shown here is derived from an EMBL/GenBank/DDBJ whole genome shotgun (WGS) entry which is preliminary data.</text>
</comment>
<evidence type="ECO:0000256" key="1">
    <source>
        <dbReference type="SAM" id="MobiDB-lite"/>
    </source>
</evidence>
<dbReference type="EMBL" id="LGRX02035854">
    <property type="protein sequence ID" value="KAK3232902.1"/>
    <property type="molecule type" value="Genomic_DNA"/>
</dbReference>
<protein>
    <submittedName>
        <fullName evidence="2">Uncharacterized protein</fullName>
    </submittedName>
</protein>
<evidence type="ECO:0000313" key="3">
    <source>
        <dbReference type="Proteomes" id="UP001190700"/>
    </source>
</evidence>
<feature type="region of interest" description="Disordered" evidence="1">
    <location>
        <begin position="1"/>
        <end position="36"/>
    </location>
</feature>
<reference evidence="2 3" key="1">
    <citation type="journal article" date="2015" name="Genome Biol. Evol.">
        <title>Comparative Genomics of a Bacterivorous Green Alga Reveals Evolutionary Causalities and Consequences of Phago-Mixotrophic Mode of Nutrition.</title>
        <authorList>
            <person name="Burns J.A."/>
            <person name="Paasch A."/>
            <person name="Narechania A."/>
            <person name="Kim E."/>
        </authorList>
    </citation>
    <scope>NUCLEOTIDE SEQUENCE [LARGE SCALE GENOMIC DNA]</scope>
    <source>
        <strain evidence="2 3">PLY_AMNH</strain>
    </source>
</reference>
<sequence length="149" mass="17350">MPKSKREPESEPEPEEEEEEEEEEEDLGPETFSKWRKSGPWVTDGYFNHWYGVLEGKIKHAKHQLRTELKKFILEQLEGFYNSHGAGPSAPKRSKSGELQVDMHEFQAWQGKITHLENKRLKTRSSKLHVKNGGSMLTHLKNPQQCVRL</sequence>
<accession>A0AAE0BBR6</accession>
<feature type="compositionally biased region" description="Acidic residues" evidence="1">
    <location>
        <begin position="10"/>
        <end position="28"/>
    </location>
</feature>
<organism evidence="2 3">
    <name type="scientific">Cymbomonas tetramitiformis</name>
    <dbReference type="NCBI Taxonomy" id="36881"/>
    <lineage>
        <taxon>Eukaryota</taxon>
        <taxon>Viridiplantae</taxon>
        <taxon>Chlorophyta</taxon>
        <taxon>Pyramimonadophyceae</taxon>
        <taxon>Pyramimonadales</taxon>
        <taxon>Pyramimonadaceae</taxon>
        <taxon>Cymbomonas</taxon>
    </lineage>
</organism>
<gene>
    <name evidence="2" type="ORF">CYMTET_56771</name>
</gene>
<proteinExistence type="predicted"/>